<keyword evidence="2" id="KW-1185">Reference proteome</keyword>
<dbReference type="STRING" id="1157962.A0A250XAD9"/>
<reference evidence="1 2" key="1">
    <citation type="submission" date="2017-08" db="EMBL/GenBank/DDBJ databases">
        <title>Acidophilic green algal genome provides insights into adaptation to an acidic environment.</title>
        <authorList>
            <person name="Hirooka S."/>
            <person name="Hirose Y."/>
            <person name="Kanesaki Y."/>
            <person name="Higuchi S."/>
            <person name="Fujiwara T."/>
            <person name="Onuma R."/>
            <person name="Era A."/>
            <person name="Ohbayashi R."/>
            <person name="Uzuka A."/>
            <person name="Nozaki H."/>
            <person name="Yoshikawa H."/>
            <person name="Miyagishima S.Y."/>
        </authorList>
    </citation>
    <scope>NUCLEOTIDE SEQUENCE [LARGE SCALE GENOMIC DNA]</scope>
    <source>
        <strain evidence="1 2">NIES-2499</strain>
    </source>
</reference>
<sequence length="558" mass="62783">MGSRGMKCNSYIPRGVPFDVGLAKVRRTGGGVSKLVGWSVQFVHQKKSESLGSIIEPQGYQGVEEHIIPLNEHFVQSVDLQREVIEVQLPRGFLSLGRRSLYLGYLAQQLPQFAHKQEQQQPGLARAGCIEMLCMPTRKALQEAGRKDLVDLVLKCGGFSEVAVELGMRSKRRPAGYWDNPEHLDAELRAFIASQWVQLERPSESDQPGKLYFYNQVSGRIVSRLPGGSSLQDVRGLAERENAHDRVMPSSNMLMEVGRYDLHHAIVSQGGYLSVGHLLERRPPREGREPIIHSKQELIEEILWFVQQQKKEREQQSDEAEYLEASPCQARADETLEEDEAAEPNVMTAKSAFMPTEREFLDSDRADIISAIRRYGGYKVVSELMGLQIHRRPRAFWKDINNVVEEVKSFVSSLKASSEEDEEGLQDSGKSVEAGGHSLVGIDFKEYRLPTQKMLIEAGRQDLLYAIQLHGHETVARRCGMKVERRGLQKRRLTNRIIVKALSNGCSSVEDVISWLRSEKGIEVNAMVLEKFLDSGAKKVGRAWIKNGNGIYVLPGPL</sequence>
<dbReference type="OrthoDB" id="550060at2759"/>
<organism evidence="1 2">
    <name type="scientific">Chlamydomonas eustigma</name>
    <dbReference type="NCBI Taxonomy" id="1157962"/>
    <lineage>
        <taxon>Eukaryota</taxon>
        <taxon>Viridiplantae</taxon>
        <taxon>Chlorophyta</taxon>
        <taxon>core chlorophytes</taxon>
        <taxon>Chlorophyceae</taxon>
        <taxon>CS clade</taxon>
        <taxon>Chlamydomonadales</taxon>
        <taxon>Chlamydomonadaceae</taxon>
        <taxon>Chlamydomonas</taxon>
    </lineage>
</organism>
<protein>
    <submittedName>
        <fullName evidence="1">Uncharacterized protein</fullName>
    </submittedName>
</protein>
<evidence type="ECO:0000313" key="2">
    <source>
        <dbReference type="Proteomes" id="UP000232323"/>
    </source>
</evidence>
<dbReference type="AlphaFoldDB" id="A0A250XAD9"/>
<comment type="caution">
    <text evidence="1">The sequence shown here is derived from an EMBL/GenBank/DDBJ whole genome shotgun (WGS) entry which is preliminary data.</text>
</comment>
<proteinExistence type="predicted"/>
<dbReference type="EMBL" id="BEGY01000048">
    <property type="protein sequence ID" value="GAX80006.1"/>
    <property type="molecule type" value="Genomic_DNA"/>
</dbReference>
<accession>A0A250XAD9</accession>
<dbReference type="Proteomes" id="UP000232323">
    <property type="component" value="Unassembled WGS sequence"/>
</dbReference>
<gene>
    <name evidence="1" type="ORF">CEUSTIGMA_g7445.t1</name>
</gene>
<name>A0A250XAD9_9CHLO</name>
<evidence type="ECO:0000313" key="1">
    <source>
        <dbReference type="EMBL" id="GAX80006.1"/>
    </source>
</evidence>